<feature type="site" description="Important for catalysis" evidence="15">
    <location>
        <position position="141"/>
    </location>
</feature>
<dbReference type="GO" id="GO:0009098">
    <property type="term" value="P:L-leucine biosynthetic process"/>
    <property type="evidence" value="ECO:0007669"/>
    <property type="project" value="UniProtKB-UniRule"/>
</dbReference>
<comment type="cofactor">
    <cofactor evidence="2">
        <name>Mn(2+)</name>
        <dbReference type="ChEBI" id="CHEBI:29035"/>
    </cofactor>
</comment>
<evidence type="ECO:0000256" key="14">
    <source>
        <dbReference type="ARBA" id="ARBA00023577"/>
    </source>
</evidence>
<dbReference type="EC" id="1.1.1.85" evidence="15"/>
<dbReference type="UniPathway" id="UPA00048">
    <property type="reaction ID" value="UER00072"/>
</dbReference>
<dbReference type="FunFam" id="3.40.718.10:FF:000004">
    <property type="entry name" value="3-isopropylmalate dehydrogenase"/>
    <property type="match status" value="1"/>
</dbReference>
<comment type="function">
    <text evidence="14 15 16">Catalyzes the oxidation of 3-carboxy-2-hydroxy-4-methylpentanoate (3-isopropylmalate) to 3-carboxy-4-methyl-2-oxopentanoate. The product decarboxylates to 4-methyl-2 oxopentanoate.</text>
</comment>
<dbReference type="Gene3D" id="3.40.718.10">
    <property type="entry name" value="Isopropylmalate Dehydrogenase"/>
    <property type="match status" value="1"/>
</dbReference>
<dbReference type="InterPro" id="IPR004429">
    <property type="entry name" value="Isopropylmalate_DH"/>
</dbReference>
<evidence type="ECO:0000256" key="10">
    <source>
        <dbReference type="ARBA" id="ARBA00023002"/>
    </source>
</evidence>
<protein>
    <recommendedName>
        <fullName evidence="15">3-isopropylmalate dehydrogenase</fullName>
        <ecNumber evidence="15">1.1.1.85</ecNumber>
    </recommendedName>
    <alternativeName>
        <fullName evidence="15">3-IPM-DH</fullName>
    </alternativeName>
    <alternativeName>
        <fullName evidence="15">Beta-IPM dehydrogenase</fullName>
        <shortName evidence="15">IMDH</shortName>
    </alternativeName>
</protein>
<dbReference type="NCBIfam" id="TIGR00169">
    <property type="entry name" value="leuB"/>
    <property type="match status" value="1"/>
</dbReference>
<feature type="binding site" evidence="15">
    <location>
        <begin position="76"/>
        <end position="89"/>
    </location>
    <ligand>
        <name>NAD(+)</name>
        <dbReference type="ChEBI" id="CHEBI:57540"/>
    </ligand>
</feature>
<dbReference type="InterPro" id="IPR024084">
    <property type="entry name" value="IsoPropMal-DH-like_dom"/>
</dbReference>
<evidence type="ECO:0000313" key="19">
    <source>
        <dbReference type="Proteomes" id="UP000539350"/>
    </source>
</evidence>
<feature type="binding site" evidence="15">
    <location>
        <position position="96"/>
    </location>
    <ligand>
        <name>substrate</name>
    </ligand>
</feature>
<evidence type="ECO:0000256" key="1">
    <source>
        <dbReference type="ARBA" id="ARBA00000624"/>
    </source>
</evidence>
<keyword evidence="9 15" id="KW-0460">Magnesium</keyword>
<evidence type="ECO:0000256" key="7">
    <source>
        <dbReference type="ARBA" id="ARBA00022605"/>
    </source>
</evidence>
<feature type="binding site" evidence="15">
    <location>
        <position position="248"/>
    </location>
    <ligand>
        <name>Mg(2+)</name>
        <dbReference type="ChEBI" id="CHEBI:18420"/>
    </ligand>
</feature>
<evidence type="ECO:0000313" key="18">
    <source>
        <dbReference type="EMBL" id="MBA6412035.1"/>
    </source>
</evidence>
<dbReference type="GO" id="GO:0003862">
    <property type="term" value="F:3-isopropylmalate dehydrogenase activity"/>
    <property type="evidence" value="ECO:0007669"/>
    <property type="project" value="UniProtKB-UniRule"/>
</dbReference>
<dbReference type="GO" id="GO:0000287">
    <property type="term" value="F:magnesium ion binding"/>
    <property type="evidence" value="ECO:0007669"/>
    <property type="project" value="InterPro"/>
</dbReference>
<dbReference type="AlphaFoldDB" id="A0A7W2TU66"/>
<dbReference type="RefSeq" id="WP_182168864.1">
    <property type="nucleotide sequence ID" value="NZ_JACFXU010000013.1"/>
</dbReference>
<name>A0A7W2TU66_9GAMM</name>
<dbReference type="GO" id="GO:0005829">
    <property type="term" value="C:cytosol"/>
    <property type="evidence" value="ECO:0007669"/>
    <property type="project" value="TreeGrafter"/>
</dbReference>
<comment type="subunit">
    <text evidence="5 15 16">Homodimer.</text>
</comment>
<keyword evidence="13 15" id="KW-0100">Branched-chain amino acid biosynthesis</keyword>
<dbReference type="InterPro" id="IPR019818">
    <property type="entry name" value="IsoCit/isopropylmalate_DH_CS"/>
</dbReference>
<dbReference type="Pfam" id="PF00180">
    <property type="entry name" value="Iso_dh"/>
    <property type="match status" value="1"/>
</dbReference>
<keyword evidence="8 15" id="KW-0479">Metal-binding</keyword>
<comment type="cofactor">
    <cofactor evidence="15 16">
        <name>Mg(2+)</name>
        <dbReference type="ChEBI" id="CHEBI:18420"/>
    </cofactor>
    <cofactor evidence="15 16">
        <name>Mn(2+)</name>
        <dbReference type="ChEBI" id="CHEBI:29035"/>
    </cofactor>
    <text evidence="15 16">Binds 1 Mg(2+) or Mn(2+) ion per subunit.</text>
</comment>
<feature type="binding site" evidence="15">
    <location>
        <position position="224"/>
    </location>
    <ligand>
        <name>Mg(2+)</name>
        <dbReference type="ChEBI" id="CHEBI:18420"/>
    </ligand>
</feature>
<evidence type="ECO:0000259" key="17">
    <source>
        <dbReference type="SMART" id="SM01329"/>
    </source>
</evidence>
<feature type="binding site" evidence="15">
    <location>
        <position position="106"/>
    </location>
    <ligand>
        <name>substrate</name>
    </ligand>
</feature>
<comment type="similarity">
    <text evidence="4 15">Belongs to the isocitrate and isopropylmalate dehydrogenases family. LeuB type 1 subfamily.</text>
</comment>
<evidence type="ECO:0000256" key="8">
    <source>
        <dbReference type="ARBA" id="ARBA00022723"/>
    </source>
</evidence>
<feature type="binding site" evidence="15">
    <location>
        <begin position="282"/>
        <end position="294"/>
    </location>
    <ligand>
        <name>NAD(+)</name>
        <dbReference type="ChEBI" id="CHEBI:57540"/>
    </ligand>
</feature>
<feature type="binding site" evidence="15">
    <location>
        <position position="224"/>
    </location>
    <ligand>
        <name>substrate</name>
    </ligand>
</feature>
<keyword evidence="11 15" id="KW-0520">NAD</keyword>
<comment type="pathway">
    <text evidence="3 15 16">Amino-acid biosynthesis; L-leucine biosynthesis; L-leucine from 3-methyl-2-oxobutanoate: step 3/4.</text>
</comment>
<keyword evidence="10 15" id="KW-0560">Oxidoreductase</keyword>
<feature type="binding site" evidence="15">
    <location>
        <position position="134"/>
    </location>
    <ligand>
        <name>substrate</name>
    </ligand>
</feature>
<evidence type="ECO:0000256" key="12">
    <source>
        <dbReference type="ARBA" id="ARBA00023211"/>
    </source>
</evidence>
<feature type="domain" description="Isopropylmalate dehydrogenase-like" evidence="17">
    <location>
        <begin position="4"/>
        <end position="353"/>
    </location>
</feature>
<evidence type="ECO:0000256" key="4">
    <source>
        <dbReference type="ARBA" id="ARBA00008319"/>
    </source>
</evidence>
<accession>A0A7W2TU66</accession>
<comment type="subcellular location">
    <subcellularLocation>
        <location evidence="15">Cytoplasm</location>
    </subcellularLocation>
</comment>
<proteinExistence type="inferred from homology"/>
<gene>
    <name evidence="15 18" type="primary">leuB</name>
    <name evidence="18" type="ORF">H2508_02790</name>
</gene>
<dbReference type="SMART" id="SM01329">
    <property type="entry name" value="Iso_dh"/>
    <property type="match status" value="1"/>
</dbReference>
<dbReference type="SUPFAM" id="SSF53659">
    <property type="entry name" value="Isocitrate/Isopropylmalate dehydrogenase-like"/>
    <property type="match status" value="1"/>
</dbReference>
<evidence type="ECO:0000256" key="6">
    <source>
        <dbReference type="ARBA" id="ARBA00022430"/>
    </source>
</evidence>
<evidence type="ECO:0000256" key="11">
    <source>
        <dbReference type="ARBA" id="ARBA00023027"/>
    </source>
</evidence>
<evidence type="ECO:0000256" key="3">
    <source>
        <dbReference type="ARBA" id="ARBA00004762"/>
    </source>
</evidence>
<comment type="caution">
    <text evidence="18">The sequence shown here is derived from an EMBL/GenBank/DDBJ whole genome shotgun (WGS) entry which is preliminary data.</text>
</comment>
<keyword evidence="12 15" id="KW-0464">Manganese</keyword>
<keyword evidence="19" id="KW-1185">Reference proteome</keyword>
<feature type="binding site" evidence="15">
    <location>
        <position position="252"/>
    </location>
    <ligand>
        <name>Mg(2+)</name>
        <dbReference type="ChEBI" id="CHEBI:18420"/>
    </ligand>
</feature>
<organism evidence="18 19">
    <name type="scientific">Sediminihaliea albiluteola</name>
    <dbReference type="NCBI Taxonomy" id="2758564"/>
    <lineage>
        <taxon>Bacteria</taxon>
        <taxon>Pseudomonadati</taxon>
        <taxon>Pseudomonadota</taxon>
        <taxon>Gammaproteobacteria</taxon>
        <taxon>Cellvibrionales</taxon>
        <taxon>Halieaceae</taxon>
        <taxon>Sediminihaliea</taxon>
    </lineage>
</organism>
<dbReference type="GO" id="GO:0051287">
    <property type="term" value="F:NAD binding"/>
    <property type="evidence" value="ECO:0007669"/>
    <property type="project" value="InterPro"/>
</dbReference>
<evidence type="ECO:0000256" key="16">
    <source>
        <dbReference type="RuleBase" id="RU004445"/>
    </source>
</evidence>
<sequence>MSRKILILPGDHIGPEIMTEAVKVLDLVNERFKLDLSLDHALLGGAAIDACGVPLPEETLTKARASDAILLGAVGGPEWDKLERHLRPERGLLGLRSELQLFGNLRPALLYPQLAEASSLKAELVAGLDILIVRELTGGIYFGEPRGIRTLDNGERQGYNTYVYSESEIRRIGHLAFSLARQRDKRVCSVDKSNVLEVTVLWREVMEEVARDYPDVELTHMYVDNAAMQLVRAPKQFDVLVTGNMFGDILSDAAAMLTGSIGMLPSASLDQQGRGMYEPCHGSAPDIAGKGIANPLATILSVAMMLRYTLNEVPAAEAIEQAVSAVLDQGLRTADIHSGDYQRVSTSEMGEAVIRALQA</sequence>
<dbReference type="PANTHER" id="PTHR42979">
    <property type="entry name" value="3-ISOPROPYLMALATE DEHYDROGENASE"/>
    <property type="match status" value="1"/>
</dbReference>
<evidence type="ECO:0000256" key="5">
    <source>
        <dbReference type="ARBA" id="ARBA00011738"/>
    </source>
</evidence>
<keyword evidence="6 15" id="KW-0432">Leucine biosynthesis</keyword>
<dbReference type="Proteomes" id="UP000539350">
    <property type="component" value="Unassembled WGS sequence"/>
</dbReference>
<comment type="catalytic activity">
    <reaction evidence="1 15 16">
        <text>(2R,3S)-3-isopropylmalate + NAD(+) = 4-methyl-2-oxopentanoate + CO2 + NADH</text>
        <dbReference type="Rhea" id="RHEA:32271"/>
        <dbReference type="ChEBI" id="CHEBI:16526"/>
        <dbReference type="ChEBI" id="CHEBI:17865"/>
        <dbReference type="ChEBI" id="CHEBI:35121"/>
        <dbReference type="ChEBI" id="CHEBI:57540"/>
        <dbReference type="ChEBI" id="CHEBI:57945"/>
        <dbReference type="EC" id="1.1.1.85"/>
    </reaction>
</comment>
<evidence type="ECO:0000256" key="15">
    <source>
        <dbReference type="HAMAP-Rule" id="MF_01033"/>
    </source>
</evidence>
<keyword evidence="7 15" id="KW-0028">Amino-acid biosynthesis</keyword>
<evidence type="ECO:0000256" key="2">
    <source>
        <dbReference type="ARBA" id="ARBA00001936"/>
    </source>
</evidence>
<keyword evidence="15" id="KW-0963">Cytoplasm</keyword>
<evidence type="ECO:0000256" key="13">
    <source>
        <dbReference type="ARBA" id="ARBA00023304"/>
    </source>
</evidence>
<dbReference type="EMBL" id="JACFXU010000013">
    <property type="protein sequence ID" value="MBA6412035.1"/>
    <property type="molecule type" value="Genomic_DNA"/>
</dbReference>
<dbReference type="PANTHER" id="PTHR42979:SF1">
    <property type="entry name" value="3-ISOPROPYLMALATE DEHYDROGENASE"/>
    <property type="match status" value="1"/>
</dbReference>
<feature type="site" description="Important for catalysis" evidence="15">
    <location>
        <position position="192"/>
    </location>
</feature>
<reference evidence="18 19" key="1">
    <citation type="submission" date="2020-07" db="EMBL/GenBank/DDBJ databases">
        <title>Halieaceae bacterium, F7430, whole genome shotgun sequencing project.</title>
        <authorList>
            <person name="Jiang S."/>
            <person name="Liu Z.W."/>
            <person name="Du Z.J."/>
        </authorList>
    </citation>
    <scope>NUCLEOTIDE SEQUENCE [LARGE SCALE GENOMIC DNA]</scope>
    <source>
        <strain evidence="18 19">F7430</strain>
    </source>
</reference>
<evidence type="ECO:0000256" key="9">
    <source>
        <dbReference type="ARBA" id="ARBA00022842"/>
    </source>
</evidence>
<dbReference type="PROSITE" id="PS00470">
    <property type="entry name" value="IDH_IMDH"/>
    <property type="match status" value="1"/>
</dbReference>
<dbReference type="HAMAP" id="MF_01033">
    <property type="entry name" value="LeuB_type1"/>
    <property type="match status" value="1"/>
</dbReference>